<dbReference type="PANTHER" id="PTHR34512:SF30">
    <property type="entry name" value="OUTER MEMBRANE PROTEIN ASSEMBLY FACTOR BAMB"/>
    <property type="match status" value="1"/>
</dbReference>
<reference evidence="3 4" key="1">
    <citation type="submission" date="2018-10" db="EMBL/GenBank/DDBJ databases">
        <title>Isolation of pseudouridimycin from Streptomyces albus DSM 40763.</title>
        <authorList>
            <person name="Rosenqvist P."/>
            <person name="Metsae-Ketelae M."/>
            <person name="Virta P."/>
        </authorList>
    </citation>
    <scope>NUCLEOTIDE SEQUENCE [LARGE SCALE GENOMIC DNA]</scope>
    <source>
        <strain evidence="3 4">DSM 40763</strain>
    </source>
</reference>
<dbReference type="GO" id="GO:0004674">
    <property type="term" value="F:protein serine/threonine kinase activity"/>
    <property type="evidence" value="ECO:0007669"/>
    <property type="project" value="UniProtKB-KW"/>
</dbReference>
<dbReference type="PROSITE" id="PS50011">
    <property type="entry name" value="PROTEIN_KINASE_DOM"/>
    <property type="match status" value="1"/>
</dbReference>
<feature type="region of interest" description="Disordered" evidence="1">
    <location>
        <begin position="280"/>
        <end position="306"/>
    </location>
</feature>
<keyword evidence="3" id="KW-0418">Kinase</keyword>
<accession>A0A8H1LHW9</accession>
<dbReference type="InterPro" id="IPR000719">
    <property type="entry name" value="Prot_kinase_dom"/>
</dbReference>
<sequence>MPTPTGPTPVTGAERTDTPPPPAPHTLDGHVLLSRLDTPPGDIGWWTATGPDGAPCVLMAAEGPRAEDAGYRLRFWSEAGNSRRLNSRWAAPVKDVSPARAAVPWVSYGCFPALTLSAALAAHDGPLPEHTVVVLGRALAEALFTAHSHGLVHAGLSPHSVLLTDDGPRLTGYGLVRAAAPEGSARPRVPGVPADSVPPEQAAGARPLPAGDIYALGSVLAHAAGLPHRPPQPPGGLAEVVSRCLAADPAHRPRAEEVLRGLRPAGPHDVALPEPVRAALAAQRAQAPAAPPPPPPPGPPPGTAPARRTLLLAAGAGVAGLAVGTAAVATWRTVSPPRRASVPRTVPGAAPAPLWRRKTPGDGLQALTLVGERTLVMAAGAGAGTFALDVRSGRQLWRRDDVLTGQLLPAARGRVVATSSGDQGVFSLLSAREGAVKWHERKYLSTGPDQPLTMALVAGHRAGVLFLVAEDVSASEKPDTFLLAYRVRDRKELWRRRLPSGLIETLEPPQEGVAGPAVVGSTLLLANAGLLATGDHLVYRAIDVRDGREKWKRTYDGIPRRAAGLLLPLPGGLLVAAVDDALLGVNLADGAERWRVPVSGTVATGAARRGHLLYAADSALTTYAVDLRDGSVRWRRKDNGAADEDSSVSAMTLSASGRTLFRSSSTEIDAFDTRDGSPRWRLATVGEGELAANAGVVPVSAPGVAVVVNDSGGIYGLPVD</sequence>
<feature type="region of interest" description="Disordered" evidence="1">
    <location>
        <begin position="1"/>
        <end position="25"/>
    </location>
</feature>
<comment type="caution">
    <text evidence="3">The sequence shown here is derived from an EMBL/GenBank/DDBJ whole genome shotgun (WGS) entry which is preliminary data.</text>
</comment>
<dbReference type="InterPro" id="IPR002372">
    <property type="entry name" value="PQQ_rpt_dom"/>
</dbReference>
<dbReference type="GeneID" id="84311297"/>
<feature type="region of interest" description="Disordered" evidence="1">
    <location>
        <begin position="184"/>
        <end position="204"/>
    </location>
</feature>
<dbReference type="PANTHER" id="PTHR34512">
    <property type="entry name" value="CELL SURFACE PROTEIN"/>
    <property type="match status" value="1"/>
</dbReference>
<dbReference type="SUPFAM" id="SSF56112">
    <property type="entry name" value="Protein kinase-like (PK-like)"/>
    <property type="match status" value="1"/>
</dbReference>
<dbReference type="Pfam" id="PF13360">
    <property type="entry name" value="PQQ_2"/>
    <property type="match status" value="2"/>
</dbReference>
<evidence type="ECO:0000313" key="3">
    <source>
        <dbReference type="EMBL" id="TGG85492.1"/>
    </source>
</evidence>
<keyword evidence="3" id="KW-0808">Transferase</keyword>
<name>A0A8H1LHW9_9ACTN</name>
<dbReference type="Proteomes" id="UP000298111">
    <property type="component" value="Unassembled WGS sequence"/>
</dbReference>
<evidence type="ECO:0000259" key="2">
    <source>
        <dbReference type="PROSITE" id="PS50011"/>
    </source>
</evidence>
<feature type="compositionally biased region" description="Pro residues" evidence="1">
    <location>
        <begin position="289"/>
        <end position="303"/>
    </location>
</feature>
<gene>
    <name evidence="3" type="ORF">D8771_09950</name>
</gene>
<dbReference type="Gene3D" id="1.10.510.10">
    <property type="entry name" value="Transferase(Phosphotransferase) domain 1"/>
    <property type="match status" value="1"/>
</dbReference>
<dbReference type="InterPro" id="IPR018391">
    <property type="entry name" value="PQQ_b-propeller_rpt"/>
</dbReference>
<dbReference type="AlphaFoldDB" id="A0A8H1LHW9"/>
<dbReference type="InterPro" id="IPR011047">
    <property type="entry name" value="Quinoprotein_ADH-like_sf"/>
</dbReference>
<proteinExistence type="predicted"/>
<dbReference type="SMART" id="SM00220">
    <property type="entry name" value="S_TKc"/>
    <property type="match status" value="1"/>
</dbReference>
<dbReference type="Gene3D" id="2.130.10.10">
    <property type="entry name" value="YVTN repeat-like/Quinoprotein amine dehydrogenase"/>
    <property type="match status" value="2"/>
</dbReference>
<dbReference type="SUPFAM" id="SSF50998">
    <property type="entry name" value="Quinoprotein alcohol dehydrogenase-like"/>
    <property type="match status" value="1"/>
</dbReference>
<dbReference type="SMART" id="SM00564">
    <property type="entry name" value="PQQ"/>
    <property type="match status" value="4"/>
</dbReference>
<dbReference type="RefSeq" id="WP_135566879.1">
    <property type="nucleotide sequence ID" value="NZ_BNEJ01000031.1"/>
</dbReference>
<organism evidence="3 4">
    <name type="scientific">Streptomyces albus</name>
    <dbReference type="NCBI Taxonomy" id="1888"/>
    <lineage>
        <taxon>Bacteria</taxon>
        <taxon>Bacillati</taxon>
        <taxon>Actinomycetota</taxon>
        <taxon>Actinomycetes</taxon>
        <taxon>Kitasatosporales</taxon>
        <taxon>Streptomycetaceae</taxon>
        <taxon>Streptomyces</taxon>
    </lineage>
</organism>
<dbReference type="GO" id="GO:0005524">
    <property type="term" value="F:ATP binding"/>
    <property type="evidence" value="ECO:0007669"/>
    <property type="project" value="InterPro"/>
</dbReference>
<feature type="domain" description="Protein kinase" evidence="2">
    <location>
        <begin position="1"/>
        <end position="271"/>
    </location>
</feature>
<dbReference type="InterPro" id="IPR015943">
    <property type="entry name" value="WD40/YVTN_repeat-like_dom_sf"/>
</dbReference>
<keyword evidence="3" id="KW-0723">Serine/threonine-protein kinase</keyword>
<protein>
    <submittedName>
        <fullName evidence="3">Serine/threonine protein kinase</fullName>
    </submittedName>
</protein>
<evidence type="ECO:0000313" key="4">
    <source>
        <dbReference type="Proteomes" id="UP000298111"/>
    </source>
</evidence>
<dbReference type="InterPro" id="IPR011009">
    <property type="entry name" value="Kinase-like_dom_sf"/>
</dbReference>
<evidence type="ECO:0000256" key="1">
    <source>
        <dbReference type="SAM" id="MobiDB-lite"/>
    </source>
</evidence>
<dbReference type="EMBL" id="RCIY01000044">
    <property type="protein sequence ID" value="TGG85492.1"/>
    <property type="molecule type" value="Genomic_DNA"/>
</dbReference>